<feature type="domain" description="Mannosylglycerate hydrolase MGH1-like glycoside hydrolase" evidence="2">
    <location>
        <begin position="281"/>
        <end position="592"/>
    </location>
</feature>
<dbReference type="EMBL" id="MBTG01000022">
    <property type="protein sequence ID" value="OPH54524.1"/>
    <property type="molecule type" value="Genomic_DNA"/>
</dbReference>
<keyword evidence="4" id="KW-1185">Reference proteome</keyword>
<evidence type="ECO:0000313" key="3">
    <source>
        <dbReference type="EMBL" id="OPH54524.1"/>
    </source>
</evidence>
<dbReference type="Gene3D" id="1.50.10.10">
    <property type="match status" value="1"/>
</dbReference>
<evidence type="ECO:0000259" key="1">
    <source>
        <dbReference type="Pfam" id="PF14742"/>
    </source>
</evidence>
<dbReference type="InterPro" id="IPR012341">
    <property type="entry name" value="6hp_glycosidase-like_sf"/>
</dbReference>
<evidence type="ECO:0000313" key="4">
    <source>
        <dbReference type="Proteomes" id="UP000190626"/>
    </source>
</evidence>
<name>A0A1V4HGE1_9BACL</name>
<dbReference type="InterPro" id="IPR008928">
    <property type="entry name" value="6-hairpin_glycosidase_sf"/>
</dbReference>
<dbReference type="GO" id="GO:0005975">
    <property type="term" value="P:carbohydrate metabolic process"/>
    <property type="evidence" value="ECO:0007669"/>
    <property type="project" value="InterPro"/>
</dbReference>
<dbReference type="Proteomes" id="UP000190626">
    <property type="component" value="Unassembled WGS sequence"/>
</dbReference>
<evidence type="ECO:0000259" key="2">
    <source>
        <dbReference type="Pfam" id="PF22422"/>
    </source>
</evidence>
<comment type="caution">
    <text evidence="3">The sequence shown here is derived from an EMBL/GenBank/DDBJ whole genome shotgun (WGS) entry which is preliminary data.</text>
</comment>
<dbReference type="InterPro" id="IPR054491">
    <property type="entry name" value="MGH1-like_GH"/>
</dbReference>
<feature type="domain" description="Putative glycogen debranching enzyme N-terminal" evidence="1">
    <location>
        <begin position="6"/>
        <end position="198"/>
    </location>
</feature>
<protein>
    <submittedName>
        <fullName evidence="3">Amylo-alpha-1,6-glucosidase</fullName>
    </submittedName>
</protein>
<dbReference type="InterPro" id="IPR032856">
    <property type="entry name" value="GDE_N_bis"/>
</dbReference>
<organism evidence="3 4">
    <name type="scientific">Paenibacillus ferrarius</name>
    <dbReference type="NCBI Taxonomy" id="1469647"/>
    <lineage>
        <taxon>Bacteria</taxon>
        <taxon>Bacillati</taxon>
        <taxon>Bacillota</taxon>
        <taxon>Bacilli</taxon>
        <taxon>Bacillales</taxon>
        <taxon>Paenibacillaceae</taxon>
        <taxon>Paenibacillus</taxon>
    </lineage>
</organism>
<accession>A0A1V4HGE1</accession>
<dbReference type="Pfam" id="PF22422">
    <property type="entry name" value="MGH1-like_GH"/>
    <property type="match status" value="1"/>
</dbReference>
<dbReference type="SUPFAM" id="SSF48208">
    <property type="entry name" value="Six-hairpin glycosidases"/>
    <property type="match status" value="1"/>
</dbReference>
<proteinExistence type="predicted"/>
<dbReference type="STRING" id="1469647.BC351_31585"/>
<dbReference type="RefSeq" id="WP_079415055.1">
    <property type="nucleotide sequence ID" value="NZ_MBTG01000022.1"/>
</dbReference>
<reference evidence="4" key="1">
    <citation type="submission" date="2016-07" db="EMBL/GenBank/DDBJ databases">
        <authorList>
            <person name="Florea S."/>
            <person name="Webb J.S."/>
            <person name="Jaromczyk J."/>
            <person name="Schardl C.L."/>
        </authorList>
    </citation>
    <scope>NUCLEOTIDE SEQUENCE [LARGE SCALE GENOMIC DNA]</scope>
    <source>
        <strain evidence="4">CY1</strain>
    </source>
</reference>
<dbReference type="Pfam" id="PF14742">
    <property type="entry name" value="GDE_N_bis"/>
    <property type="match status" value="1"/>
</dbReference>
<sequence length="700" mass="78066">MDYRVIKENDLFLMTDKTGDIPAGNTAGHGLYTKDTRFLSGMEIRINGMTPILLSSSAGTNYIATIRMTNPHMESDGQLILWRESIELERQRFIYEGALYETIAFTNFYPKPVAFDFTARFESDFADMFVVRGFQNGTFGELLPDIQDPQKLVKRYKGTDGVERQTHIGWDRKETTVQEDSTVAFTFELAPKERQSVTFFIAPYIDGQGPEQVPAEQAIQQLKASYQEWDTNTTSVESNLPLFDHLYDRGLQDLRVLLTDLGHGQFPVAGLPWYAVPFGRDSLIAALQMLSAEPNVAKGTLLTLASYQGTKHDVWRDEEPGKIMHEIRYGELALTNQVPFTPYYGTIDATPLFLLLAAEYVQWTGDTALIEQLMPNIEQALNWIDVHGDADGDRFVEYYQKSSKGIANQGWKDSGDSVVHSNGDYAKAPIALAEVQGYVYHAKVKLAPILRQLGKEAMAQELESSAEELRQRFEASFWMEEEGFYAIALDADKKQVQSVTTNPGHVLMSGMLQPDRAAAVVQRLVAPDMFSGYGIRTMSTESAGYNPMSYHDGSIWPHDNSLVLLGMSRCGYKAETMQVIEGLMKAAESFEYHRLPELYCGYDESIGEPVPYPVACSPQAWAAGTPLVFLQTMLGIEPDTLGSTIRLNPVLPSGMTDLTVRNMTVAQGKLSLSIQLSPQTKTPVVQVLNNTTGLQVIHHS</sequence>
<gene>
    <name evidence="3" type="ORF">BC351_31585</name>
</gene>
<dbReference type="AlphaFoldDB" id="A0A1V4HGE1"/>
<dbReference type="OrthoDB" id="9759959at2"/>